<proteinExistence type="predicted"/>
<reference evidence="2 3" key="1">
    <citation type="submission" date="2017-07" db="EMBL/GenBank/DDBJ databases">
        <title>Phylogenetic study on the rhizospheric bacterium Ochrobactrum sp. A44.</title>
        <authorList>
            <person name="Krzyzanowska D.M."/>
            <person name="Ossowicki A."/>
            <person name="Rajewska M."/>
            <person name="Maciag T."/>
            <person name="Kaczynski Z."/>
            <person name="Czerwicka M."/>
            <person name="Jafra S."/>
        </authorList>
    </citation>
    <scope>NUCLEOTIDE SEQUENCE [LARGE SCALE GENOMIC DNA]</scope>
    <source>
        <strain evidence="2 3">A44</strain>
        <plasmid evidence="2 3">unnamed1</plasmid>
    </source>
</reference>
<organism evidence="2 3">
    <name type="scientific">Ochrobactrum quorumnocens</name>
    <dbReference type="NCBI Taxonomy" id="271865"/>
    <lineage>
        <taxon>Bacteria</taxon>
        <taxon>Pseudomonadati</taxon>
        <taxon>Pseudomonadota</taxon>
        <taxon>Alphaproteobacteria</taxon>
        <taxon>Hyphomicrobiales</taxon>
        <taxon>Brucellaceae</taxon>
        <taxon>Brucella/Ochrobactrum group</taxon>
        <taxon>Ochrobactrum</taxon>
    </lineage>
</organism>
<dbReference type="Proteomes" id="UP000215256">
    <property type="component" value="Plasmid unnamed1"/>
</dbReference>
<evidence type="ECO:0000313" key="3">
    <source>
        <dbReference type="Proteomes" id="UP000215256"/>
    </source>
</evidence>
<evidence type="ECO:0000313" key="2">
    <source>
        <dbReference type="EMBL" id="ASV88668.1"/>
    </source>
</evidence>
<accession>A0A248UPN9</accession>
<sequence>MAVPSKYRSDFGKGETCRSAERDKGELQQYVSVELSAQSMPANG</sequence>
<geneLocation type="plasmid" evidence="2 3">
    <name>unnamed1</name>
</geneLocation>
<protein>
    <submittedName>
        <fullName evidence="2">Uncharacterized protein</fullName>
    </submittedName>
</protein>
<dbReference type="AlphaFoldDB" id="A0A248UPN9"/>
<feature type="compositionally biased region" description="Basic and acidic residues" evidence="1">
    <location>
        <begin position="7"/>
        <end position="25"/>
    </location>
</feature>
<dbReference type="KEGG" id="och:CES85_3019"/>
<evidence type="ECO:0000256" key="1">
    <source>
        <dbReference type="SAM" id="MobiDB-lite"/>
    </source>
</evidence>
<feature type="region of interest" description="Disordered" evidence="1">
    <location>
        <begin position="1"/>
        <end position="25"/>
    </location>
</feature>
<dbReference type="EMBL" id="CP022605">
    <property type="protein sequence ID" value="ASV88668.1"/>
    <property type="molecule type" value="Genomic_DNA"/>
</dbReference>
<keyword evidence="2" id="KW-0614">Plasmid</keyword>
<gene>
    <name evidence="2" type="ORF">CES85_3019</name>
</gene>
<name>A0A248UPN9_9HYPH</name>